<dbReference type="GO" id="GO:0006355">
    <property type="term" value="P:regulation of DNA-templated transcription"/>
    <property type="evidence" value="ECO:0007669"/>
    <property type="project" value="UniProtKB-ARBA"/>
</dbReference>
<dbReference type="SUPFAM" id="SSF48498">
    <property type="entry name" value="Tetracyclin repressor-like, C-terminal domain"/>
    <property type="match status" value="1"/>
</dbReference>
<dbReference type="Pfam" id="PF17938">
    <property type="entry name" value="TetR_C_29"/>
    <property type="match status" value="1"/>
</dbReference>
<dbReference type="InterPro" id="IPR009057">
    <property type="entry name" value="Homeodomain-like_sf"/>
</dbReference>
<reference evidence="4 5" key="1">
    <citation type="submission" date="2020-04" db="EMBL/GenBank/DDBJ databases">
        <title>Gordonia sp. nov. TBRC 11910.</title>
        <authorList>
            <person name="Suriyachadkun C."/>
        </authorList>
    </citation>
    <scope>NUCLEOTIDE SEQUENCE [LARGE SCALE GENOMIC DNA]</scope>
    <source>
        <strain evidence="4 5">TBRC 11910</strain>
    </source>
</reference>
<evidence type="ECO:0000313" key="4">
    <source>
        <dbReference type="EMBL" id="NMO03008.1"/>
    </source>
</evidence>
<dbReference type="EMBL" id="JABBNB010000019">
    <property type="protein sequence ID" value="NMO03008.1"/>
    <property type="molecule type" value="Genomic_DNA"/>
</dbReference>
<dbReference type="SUPFAM" id="SSF46689">
    <property type="entry name" value="Homeodomain-like"/>
    <property type="match status" value="1"/>
</dbReference>
<dbReference type="InterPro" id="IPR050109">
    <property type="entry name" value="HTH-type_TetR-like_transc_reg"/>
</dbReference>
<keyword evidence="5" id="KW-1185">Reference proteome</keyword>
<comment type="caution">
    <text evidence="4">The sequence shown here is derived from an EMBL/GenBank/DDBJ whole genome shotgun (WGS) entry which is preliminary data.</text>
</comment>
<accession>A0A848L5W9</accession>
<feature type="domain" description="HTH tetR-type" evidence="3">
    <location>
        <begin position="13"/>
        <end position="73"/>
    </location>
</feature>
<dbReference type="PANTHER" id="PTHR30328">
    <property type="entry name" value="TRANSCRIPTIONAL REPRESSOR"/>
    <property type="match status" value="1"/>
</dbReference>
<dbReference type="Pfam" id="PF00440">
    <property type="entry name" value="TetR_N"/>
    <property type="match status" value="1"/>
</dbReference>
<proteinExistence type="predicted"/>
<protein>
    <submittedName>
        <fullName evidence="4">TetR/AcrR family transcriptional regulator</fullName>
    </submittedName>
</protein>
<evidence type="ECO:0000256" key="2">
    <source>
        <dbReference type="PROSITE-ProRule" id="PRU00335"/>
    </source>
</evidence>
<organism evidence="4 5">
    <name type="scientific">Gordonia asplenii</name>
    <dbReference type="NCBI Taxonomy" id="2725283"/>
    <lineage>
        <taxon>Bacteria</taxon>
        <taxon>Bacillati</taxon>
        <taxon>Actinomycetota</taxon>
        <taxon>Actinomycetes</taxon>
        <taxon>Mycobacteriales</taxon>
        <taxon>Gordoniaceae</taxon>
        <taxon>Gordonia</taxon>
    </lineage>
</organism>
<sequence>MTADKPKRSRDPEGTKRDILAVATREFAEKGLDGARIDEIAEKTATTKRMIYYYFGDKDALYRTVLTNAYQEIRIEESRIDVEHLPPAEALRAIAEVTFDHHERHPDFIRLVSVENMQRGKNIAGIDGLADSQQPALDALAGILARGRSTGEFRDDVTPLDLHILISSYCVFRVANRDTFRALFQTDLLGDDQRDHLRRMLGDAVVAYVRQPYVF</sequence>
<dbReference type="PANTHER" id="PTHR30328:SF54">
    <property type="entry name" value="HTH-TYPE TRANSCRIPTIONAL REPRESSOR SCO4008"/>
    <property type="match status" value="1"/>
</dbReference>
<gene>
    <name evidence="4" type="ORF">HH308_17485</name>
</gene>
<dbReference type="InterPro" id="IPR001647">
    <property type="entry name" value="HTH_TetR"/>
</dbReference>
<dbReference type="AlphaFoldDB" id="A0A848L5W9"/>
<dbReference type="InterPro" id="IPR036271">
    <property type="entry name" value="Tet_transcr_reg_TetR-rel_C_sf"/>
</dbReference>
<dbReference type="Gene3D" id="1.10.357.10">
    <property type="entry name" value="Tetracycline Repressor, domain 2"/>
    <property type="match status" value="1"/>
</dbReference>
<keyword evidence="1 2" id="KW-0238">DNA-binding</keyword>
<dbReference type="PRINTS" id="PR00455">
    <property type="entry name" value="HTHTETR"/>
</dbReference>
<dbReference type="RefSeq" id="WP_170195516.1">
    <property type="nucleotide sequence ID" value="NZ_JABBNB010000019.1"/>
</dbReference>
<evidence type="ECO:0000313" key="5">
    <source>
        <dbReference type="Proteomes" id="UP000550729"/>
    </source>
</evidence>
<evidence type="ECO:0000259" key="3">
    <source>
        <dbReference type="PROSITE" id="PS50977"/>
    </source>
</evidence>
<feature type="DNA-binding region" description="H-T-H motif" evidence="2">
    <location>
        <begin position="36"/>
        <end position="55"/>
    </location>
</feature>
<dbReference type="GO" id="GO:0003677">
    <property type="term" value="F:DNA binding"/>
    <property type="evidence" value="ECO:0007669"/>
    <property type="project" value="UniProtKB-UniRule"/>
</dbReference>
<dbReference type="Proteomes" id="UP000550729">
    <property type="component" value="Unassembled WGS sequence"/>
</dbReference>
<dbReference type="PROSITE" id="PS50977">
    <property type="entry name" value="HTH_TETR_2"/>
    <property type="match status" value="1"/>
</dbReference>
<name>A0A848L5W9_9ACTN</name>
<evidence type="ECO:0000256" key="1">
    <source>
        <dbReference type="ARBA" id="ARBA00023125"/>
    </source>
</evidence>
<dbReference type="InterPro" id="IPR041474">
    <property type="entry name" value="NicS_C"/>
</dbReference>